<dbReference type="RefSeq" id="WP_270454759.1">
    <property type="nucleotide sequence ID" value="NZ_JADPIE010000007.1"/>
</dbReference>
<dbReference type="Pfam" id="PF00899">
    <property type="entry name" value="ThiF"/>
    <property type="match status" value="1"/>
</dbReference>
<protein>
    <submittedName>
        <fullName evidence="2">HesA/MoeB/ThiF family protein</fullName>
    </submittedName>
</protein>
<name>A0A931ATR9_9FIRM</name>
<accession>A0A931ATR9</accession>
<dbReference type="Gene3D" id="3.40.50.720">
    <property type="entry name" value="NAD(P)-binding Rossmann-like Domain"/>
    <property type="match status" value="1"/>
</dbReference>
<dbReference type="InterPro" id="IPR035985">
    <property type="entry name" value="Ubiquitin-activating_enz"/>
</dbReference>
<gene>
    <name evidence="2" type="ORF">I0Q91_11705</name>
</gene>
<dbReference type="SUPFAM" id="SSF69572">
    <property type="entry name" value="Activating enzymes of the ubiquitin-like proteins"/>
    <property type="match status" value="1"/>
</dbReference>
<dbReference type="PANTHER" id="PTHR10953:SF102">
    <property type="entry name" value="ADENYLYLTRANSFERASE AND SULFURTRANSFERASE MOCS3"/>
    <property type="match status" value="1"/>
</dbReference>
<dbReference type="EMBL" id="JADPIE010000007">
    <property type="protein sequence ID" value="MBF8437751.1"/>
    <property type="molecule type" value="Genomic_DNA"/>
</dbReference>
<evidence type="ECO:0000259" key="1">
    <source>
        <dbReference type="Pfam" id="PF00899"/>
    </source>
</evidence>
<dbReference type="InterPro" id="IPR000594">
    <property type="entry name" value="ThiF_NAD_FAD-bd"/>
</dbReference>
<dbReference type="GO" id="GO:0004792">
    <property type="term" value="F:thiosulfate-cyanide sulfurtransferase activity"/>
    <property type="evidence" value="ECO:0007669"/>
    <property type="project" value="TreeGrafter"/>
</dbReference>
<dbReference type="Proteomes" id="UP000621436">
    <property type="component" value="Unassembled WGS sequence"/>
</dbReference>
<feature type="domain" description="THIF-type NAD/FAD binding fold" evidence="1">
    <location>
        <begin position="8"/>
        <end position="234"/>
    </location>
</feature>
<organism evidence="2 3">
    <name type="scientific">Halonatronomonas betaini</name>
    <dbReference type="NCBI Taxonomy" id="2778430"/>
    <lineage>
        <taxon>Bacteria</taxon>
        <taxon>Bacillati</taxon>
        <taxon>Bacillota</taxon>
        <taxon>Clostridia</taxon>
        <taxon>Halanaerobiales</taxon>
        <taxon>Halarsenatibacteraceae</taxon>
        <taxon>Halonatronomonas</taxon>
    </lineage>
</organism>
<proteinExistence type="predicted"/>
<dbReference type="GO" id="GO:0008146">
    <property type="term" value="F:sulfotransferase activity"/>
    <property type="evidence" value="ECO:0007669"/>
    <property type="project" value="TreeGrafter"/>
</dbReference>
<evidence type="ECO:0000313" key="2">
    <source>
        <dbReference type="EMBL" id="MBF8437751.1"/>
    </source>
</evidence>
<keyword evidence="3" id="KW-1185">Reference proteome</keyword>
<sequence>MVSSRYLAQELFEGLGREGQKKLGAGRALLVGCGALGSVNAEILARAGIGFMRIADSDQVELANLHRQFLFTEEDADVFQLKVHAAKEYLAKINSEVEIEIYDSRFNLKNGEELAEDVDLIIDCSDNPEARNHIDQIARKLEIPWIYGGVVAAIGMVKFVAADKGESIGSWFDFDSGSELFSPCQDGILNTTPMMVATLQSTEAIKFLSGNRDLIRKDIIYFDLWKQEFDRIEVAD</sequence>
<dbReference type="PANTHER" id="PTHR10953">
    <property type="entry name" value="UBIQUITIN-ACTIVATING ENZYME E1"/>
    <property type="match status" value="1"/>
</dbReference>
<evidence type="ECO:0000313" key="3">
    <source>
        <dbReference type="Proteomes" id="UP000621436"/>
    </source>
</evidence>
<comment type="caution">
    <text evidence="2">The sequence shown here is derived from an EMBL/GenBank/DDBJ whole genome shotgun (WGS) entry which is preliminary data.</text>
</comment>
<reference evidence="2" key="1">
    <citation type="submission" date="2020-11" db="EMBL/GenBank/DDBJ databases">
        <title>Halonatronomonas betainensis gen. nov., sp. nov. a novel haloalkaliphilic representative of the family Halanaerobiacae capable of betaine degradation.</title>
        <authorList>
            <person name="Boltyanskaya Y."/>
            <person name="Kevbrin V."/>
            <person name="Detkova E."/>
            <person name="Grouzdev D.S."/>
            <person name="Koziaeva V."/>
            <person name="Zhilina T."/>
        </authorList>
    </citation>
    <scope>NUCLEOTIDE SEQUENCE</scope>
    <source>
        <strain evidence="2">Z-7014</strain>
    </source>
</reference>
<dbReference type="AlphaFoldDB" id="A0A931ATR9"/>
<dbReference type="CDD" id="cd00757">
    <property type="entry name" value="ThiF_MoeB_HesA_family"/>
    <property type="match status" value="1"/>
</dbReference>
<dbReference type="GO" id="GO:0016779">
    <property type="term" value="F:nucleotidyltransferase activity"/>
    <property type="evidence" value="ECO:0007669"/>
    <property type="project" value="TreeGrafter"/>
</dbReference>
<dbReference type="InterPro" id="IPR045886">
    <property type="entry name" value="ThiF/MoeB/HesA"/>
</dbReference>
<dbReference type="GO" id="GO:0005829">
    <property type="term" value="C:cytosol"/>
    <property type="evidence" value="ECO:0007669"/>
    <property type="project" value="TreeGrafter"/>
</dbReference>
<dbReference type="GO" id="GO:0008641">
    <property type="term" value="F:ubiquitin-like modifier activating enzyme activity"/>
    <property type="evidence" value="ECO:0007669"/>
    <property type="project" value="InterPro"/>
</dbReference>